<name>A0A0N4UTM6_ENTVE</name>
<dbReference type="Proteomes" id="UP000274131">
    <property type="component" value="Unassembled WGS sequence"/>
</dbReference>
<dbReference type="EMBL" id="UXUI01000680">
    <property type="protein sequence ID" value="VDD85298.1"/>
    <property type="molecule type" value="Genomic_DNA"/>
</dbReference>
<evidence type="ECO:0000313" key="2">
    <source>
        <dbReference type="Proteomes" id="UP000274131"/>
    </source>
</evidence>
<sequence>MLTAAQNYIENLGQEYLFLFPWNSNCLPSSKPILELDFININEKQEVTVDITYSKGDGTSNNTRLVIPSKNVTTQQFPSTSMRKDLKAGIQNMTSTKIYVKSDIPISVIAHDFCDGIGDSLSVWPTTLASRRFAFSIPAAASDGLELLYFFSMHSAVVNYTIISNDNKISETKEIQGGLMADDVVYAISPGDVSVYVETSEPIHIIAAVTRLPIQNLPNKVDFGCFMPLPVTNTACSRNTGKEELREWGQKESGGNDVHVTDLDAGNYYTFTPPHYSCALFNITIYNSSSEINSQPVLPEDVQNPINFEKSEMGEVAIFESR</sequence>
<organism evidence="3">
    <name type="scientific">Enterobius vermicularis</name>
    <name type="common">Human pinworm</name>
    <dbReference type="NCBI Taxonomy" id="51028"/>
    <lineage>
        <taxon>Eukaryota</taxon>
        <taxon>Metazoa</taxon>
        <taxon>Ecdysozoa</taxon>
        <taxon>Nematoda</taxon>
        <taxon>Chromadorea</taxon>
        <taxon>Rhabditida</taxon>
        <taxon>Spirurina</taxon>
        <taxon>Oxyuridomorpha</taxon>
        <taxon>Oxyuroidea</taxon>
        <taxon>Oxyuridae</taxon>
        <taxon>Enterobius</taxon>
    </lineage>
</organism>
<evidence type="ECO:0000313" key="3">
    <source>
        <dbReference type="WBParaSite" id="EVEC_0000066101-mRNA-1"/>
    </source>
</evidence>
<evidence type="ECO:0000313" key="1">
    <source>
        <dbReference type="EMBL" id="VDD85298.1"/>
    </source>
</evidence>
<protein>
    <submittedName>
        <fullName evidence="3">IgGFc_binding domain-containing protein</fullName>
    </submittedName>
</protein>
<gene>
    <name evidence="1" type="ORF">EVEC_LOCUS441</name>
</gene>
<accession>A0A0N4UTM6</accession>
<dbReference type="STRING" id="51028.A0A0N4UTM6"/>
<reference evidence="3" key="1">
    <citation type="submission" date="2017-02" db="UniProtKB">
        <authorList>
            <consortium name="WormBaseParasite"/>
        </authorList>
    </citation>
    <scope>IDENTIFICATION</scope>
</reference>
<dbReference type="AlphaFoldDB" id="A0A0N4UTM6"/>
<dbReference type="WBParaSite" id="EVEC_0000066101-mRNA-1">
    <property type="protein sequence ID" value="EVEC_0000066101-mRNA-1"/>
    <property type="gene ID" value="EVEC_0000066101"/>
</dbReference>
<dbReference type="OrthoDB" id="5845376at2759"/>
<keyword evidence="2" id="KW-1185">Reference proteome</keyword>
<proteinExistence type="predicted"/>
<reference evidence="1 2" key="2">
    <citation type="submission" date="2018-10" db="EMBL/GenBank/DDBJ databases">
        <authorList>
            <consortium name="Pathogen Informatics"/>
        </authorList>
    </citation>
    <scope>NUCLEOTIDE SEQUENCE [LARGE SCALE GENOMIC DNA]</scope>
</reference>